<evidence type="ECO:0000313" key="2">
    <source>
        <dbReference type="EMBL" id="KAB0358943.1"/>
    </source>
</evidence>
<evidence type="ECO:0000256" key="1">
    <source>
        <dbReference type="SAM" id="MobiDB-lite"/>
    </source>
</evidence>
<sequence>MPRLSQDNQRGHQKHFSRPSRRIRFLPPLRTEAYNVNVHQTMENEGCATATHNVKICPFPKVFVLSFDCTIQRMGSKFPDQE</sequence>
<dbReference type="AlphaFoldDB" id="A0A5N3WBS3"/>
<organism evidence="2 3">
    <name type="scientific">Muntiacus muntjak</name>
    <name type="common">Barking deer</name>
    <name type="synonym">Indian muntjac</name>
    <dbReference type="NCBI Taxonomy" id="9888"/>
    <lineage>
        <taxon>Eukaryota</taxon>
        <taxon>Metazoa</taxon>
        <taxon>Chordata</taxon>
        <taxon>Craniata</taxon>
        <taxon>Vertebrata</taxon>
        <taxon>Euteleostomi</taxon>
        <taxon>Mammalia</taxon>
        <taxon>Eutheria</taxon>
        <taxon>Laurasiatheria</taxon>
        <taxon>Artiodactyla</taxon>
        <taxon>Ruminantia</taxon>
        <taxon>Pecora</taxon>
        <taxon>Cervidae</taxon>
        <taxon>Muntiacinae</taxon>
        <taxon>Muntiacus</taxon>
    </lineage>
</organism>
<dbReference type="Proteomes" id="UP000326458">
    <property type="component" value="Unassembled WGS sequence"/>
</dbReference>
<gene>
    <name evidence="2" type="ORF">FD754_003099</name>
</gene>
<keyword evidence="3" id="KW-1185">Reference proteome</keyword>
<dbReference type="EMBL" id="VCEA01000001">
    <property type="protein sequence ID" value="KAB0358943.1"/>
    <property type="molecule type" value="Genomic_DNA"/>
</dbReference>
<accession>A0A5N3WBS3</accession>
<evidence type="ECO:0000313" key="3">
    <source>
        <dbReference type="Proteomes" id="UP000326458"/>
    </source>
</evidence>
<name>A0A5N3WBS3_MUNMU</name>
<feature type="compositionally biased region" description="Basic residues" evidence="1">
    <location>
        <begin position="11"/>
        <end position="22"/>
    </location>
</feature>
<comment type="caution">
    <text evidence="2">The sequence shown here is derived from an EMBL/GenBank/DDBJ whole genome shotgun (WGS) entry which is preliminary data.</text>
</comment>
<reference evidence="2 3" key="1">
    <citation type="submission" date="2019-06" db="EMBL/GenBank/DDBJ databases">
        <title>Discovery of a novel chromosome fission-fusion reversal in muntjac.</title>
        <authorList>
            <person name="Mudd A.B."/>
            <person name="Bredeson J.V."/>
            <person name="Baum R."/>
            <person name="Hockemeyer D."/>
            <person name="Rokhsar D.S."/>
        </authorList>
    </citation>
    <scope>NUCLEOTIDE SEQUENCE [LARGE SCALE GENOMIC DNA]</scope>
    <source>
        <strain evidence="2">UTSW_UCB_Mm</strain>
        <tissue evidence="2">Fibroblast cell line</tissue>
    </source>
</reference>
<protein>
    <submittedName>
        <fullName evidence="2">Uncharacterized protein</fullName>
    </submittedName>
</protein>
<proteinExistence type="predicted"/>
<feature type="region of interest" description="Disordered" evidence="1">
    <location>
        <begin position="1"/>
        <end position="22"/>
    </location>
</feature>